<gene>
    <name evidence="1" type="ORF">N5C46_16545</name>
</gene>
<sequence length="189" mass="22074">MTINVKKCPACGSKDTVPILYGEPALAYPNEENEKFKLGGCFALVDGPEFYCKHCENQWNREEAIEREYEKVSRLKASVGGFFGDSYTIDIQLDRFQLSWNQRNEDGETEIRKSIRRKTADNLKAELKRLDLLNWKAKYVEPGVLDGTHWRVEIHQGDRKIIKHGDNRFPKEWPEFCKLMRRISGKKFS</sequence>
<proteinExistence type="predicted"/>
<evidence type="ECO:0000313" key="2">
    <source>
        <dbReference type="Proteomes" id="UP001064027"/>
    </source>
</evidence>
<accession>A0ACD4C3R3</accession>
<reference evidence="1" key="1">
    <citation type="submission" date="2022-09" db="EMBL/GenBank/DDBJ databases">
        <title>Complete genome sequence of Rossellomorea vietnamensis strain RL-WG62, a newly isolated PGPR with the potential for plant salinity stress alleviation.</title>
        <authorList>
            <person name="Ren L."/>
            <person name="Wang G."/>
            <person name="Hu H."/>
        </authorList>
    </citation>
    <scope>NUCLEOTIDE SEQUENCE</scope>
    <source>
        <strain evidence="1">RL-WG62</strain>
    </source>
</reference>
<name>A0ACD4C3R3_9BACI</name>
<dbReference type="EMBL" id="CP104558">
    <property type="protein sequence ID" value="UXH43289.1"/>
    <property type="molecule type" value="Genomic_DNA"/>
</dbReference>
<keyword evidence="2" id="KW-1185">Reference proteome</keyword>
<dbReference type="Proteomes" id="UP001064027">
    <property type="component" value="Chromosome"/>
</dbReference>
<protein>
    <submittedName>
        <fullName evidence="1">Uncharacterized protein</fullName>
    </submittedName>
</protein>
<evidence type="ECO:0000313" key="1">
    <source>
        <dbReference type="EMBL" id="UXH43289.1"/>
    </source>
</evidence>
<organism evidence="1 2">
    <name type="scientific">Rossellomorea vietnamensis</name>
    <dbReference type="NCBI Taxonomy" id="218284"/>
    <lineage>
        <taxon>Bacteria</taxon>
        <taxon>Bacillati</taxon>
        <taxon>Bacillota</taxon>
        <taxon>Bacilli</taxon>
        <taxon>Bacillales</taxon>
        <taxon>Bacillaceae</taxon>
        <taxon>Rossellomorea</taxon>
    </lineage>
</organism>